<accession>A0A2M9ZPW0</accession>
<organism evidence="2 4">
    <name type="scientific">Leptospira perolatii</name>
    <dbReference type="NCBI Taxonomy" id="2023191"/>
    <lineage>
        <taxon>Bacteria</taxon>
        <taxon>Pseudomonadati</taxon>
        <taxon>Spirochaetota</taxon>
        <taxon>Spirochaetia</taxon>
        <taxon>Leptospirales</taxon>
        <taxon>Leptospiraceae</taxon>
        <taxon>Leptospira</taxon>
    </lineage>
</organism>
<dbReference type="EMBL" id="NPDY01000013">
    <property type="protein sequence ID" value="PJZ69019.1"/>
    <property type="molecule type" value="Genomic_DNA"/>
</dbReference>
<evidence type="ECO:0000313" key="2">
    <source>
        <dbReference type="EMBL" id="PJZ74112.1"/>
    </source>
</evidence>
<proteinExistence type="predicted"/>
<dbReference type="Proteomes" id="UP000231962">
    <property type="component" value="Unassembled WGS sequence"/>
</dbReference>
<protein>
    <submittedName>
        <fullName evidence="2">Uncharacterized protein</fullName>
    </submittedName>
</protein>
<name>A0A2M9ZPW0_9LEPT</name>
<dbReference type="RefSeq" id="WP_100714524.1">
    <property type="nucleotide sequence ID" value="NZ_NPDY01000013.1"/>
</dbReference>
<dbReference type="EMBL" id="NPDZ01000002">
    <property type="protein sequence ID" value="PJZ74112.1"/>
    <property type="molecule type" value="Genomic_DNA"/>
</dbReference>
<reference evidence="3 4" key="1">
    <citation type="submission" date="2017-07" db="EMBL/GenBank/DDBJ databases">
        <title>Leptospira spp. isolated from tropical soils.</title>
        <authorList>
            <person name="Thibeaux R."/>
            <person name="Iraola G."/>
            <person name="Ferres I."/>
            <person name="Bierque E."/>
            <person name="Girault D."/>
            <person name="Soupe-Gilbert M.-E."/>
            <person name="Picardeau M."/>
            <person name="Goarant C."/>
        </authorList>
    </citation>
    <scope>NUCLEOTIDE SEQUENCE [LARGE SCALE GENOMIC DNA]</scope>
    <source>
        <strain evidence="2 4">FH1-B-B1</strain>
        <strain evidence="1 3">FH1-B-C1</strain>
    </source>
</reference>
<sequence>MSQYKHWIVVPITFICLMSCVKNTKPDNSELLTLFIDQALGNCAIVLKTSNSNEYQASLLPISKGDCKKESVVGLTTEENLDIAARKYQRALTVAQEIGPSCLNTADFIRARLKNPSVTTLFNESSSLARIKVYPVPDLLIESKKYILNFLKFNEHDFSSSSAGSLEQSKRLGDIVLLLNLASDSSANEPSCYSSTTAKLSAEFPTDKFSYGNDSRSGTKTFLESTCYYGSGLSAQEMEHFGCATLSEEF</sequence>
<keyword evidence="3" id="KW-1185">Reference proteome</keyword>
<evidence type="ECO:0000313" key="4">
    <source>
        <dbReference type="Proteomes" id="UP000231990"/>
    </source>
</evidence>
<gene>
    <name evidence="1" type="ORF">CH360_13240</name>
    <name evidence="2" type="ORF">CH373_04090</name>
</gene>
<comment type="caution">
    <text evidence="2">The sequence shown here is derived from an EMBL/GenBank/DDBJ whole genome shotgun (WGS) entry which is preliminary data.</text>
</comment>
<evidence type="ECO:0000313" key="3">
    <source>
        <dbReference type="Proteomes" id="UP000231962"/>
    </source>
</evidence>
<evidence type="ECO:0000313" key="1">
    <source>
        <dbReference type="EMBL" id="PJZ69019.1"/>
    </source>
</evidence>
<dbReference type="AlphaFoldDB" id="A0A2M9ZPW0"/>
<dbReference type="Proteomes" id="UP000231990">
    <property type="component" value="Unassembled WGS sequence"/>
</dbReference>